<organism evidence="3 4">
    <name type="scientific">Candidatus Roizmanbacteria bacterium CG11_big_fil_rev_8_21_14_0_20_36_8</name>
    <dbReference type="NCBI Taxonomy" id="1974856"/>
    <lineage>
        <taxon>Bacteria</taxon>
        <taxon>Candidatus Roizmaniibacteriota</taxon>
    </lineage>
</organism>
<feature type="domain" description="LytR/CpsA/Psr regulator C-terminal" evidence="2">
    <location>
        <begin position="405"/>
        <end position="496"/>
    </location>
</feature>
<proteinExistence type="predicted"/>
<accession>A0A2M6ITC9</accession>
<keyword evidence="1" id="KW-0472">Membrane</keyword>
<dbReference type="Gene3D" id="3.30.70.2390">
    <property type="match status" value="1"/>
</dbReference>
<dbReference type="Gene3D" id="3.30.1490.300">
    <property type="match status" value="1"/>
</dbReference>
<dbReference type="EMBL" id="PCVM01000095">
    <property type="protein sequence ID" value="PIQ73163.1"/>
    <property type="molecule type" value="Genomic_DNA"/>
</dbReference>
<evidence type="ECO:0000259" key="2">
    <source>
        <dbReference type="Pfam" id="PF13399"/>
    </source>
</evidence>
<dbReference type="Gene3D" id="3.30.420.40">
    <property type="match status" value="2"/>
</dbReference>
<dbReference type="AlphaFoldDB" id="A0A2M6ITC9"/>
<evidence type="ECO:0000313" key="3">
    <source>
        <dbReference type="EMBL" id="PIQ73163.1"/>
    </source>
</evidence>
<gene>
    <name evidence="3" type="ORF">COV58_04000</name>
</gene>
<keyword evidence="1" id="KW-0812">Transmembrane</keyword>
<dbReference type="Proteomes" id="UP000231056">
    <property type="component" value="Unassembled WGS sequence"/>
</dbReference>
<dbReference type="Pfam" id="PF13399">
    <property type="entry name" value="LytR_C"/>
    <property type="match status" value="1"/>
</dbReference>
<sequence>MLYIYLDTTQIKVMHVKKSLLGAYDTSFVNKSLQIKMIENGLPTNPDVIASGIKEALSGIPQQSRTEKDVTLILPQEAFLFFRADMPIDVTEAVLDTYLREKARSRLNSDIDNSYHYYIIRESEGKKKVLFFAIKKEVLEAYKKPLELIDLNLKQIVPEPLTYYKLFEKTLRSNKKENIWYVSFDHDSLSGYVFDSYGLLEEKRWTATLSTTKKIETTVQKQVAILEAQNIKINRLILSGSQSDEIRQDTFTKDVGVWTNPIKRIIPHFYADYLRILKGQTDKELPVLTYDMLIGAFIFTSEDKNFCMVKSEGSASNKPNLKSSSSIIPKISISKKTVFLFLASFILTIIVIAAAYFLRSGSSFSVKMPAIPIPGLTNPTSTPIPPSPTLAPPTATPTPSINRSDVRVKILNGIGIVGKAGEVKVYLQSKGYEDFQTDNADNYDYETTIIQSKKGDDMIKNLLELDIQSQVENKVKFELLPDDEAADIVLIVGADFK</sequence>
<dbReference type="InterPro" id="IPR027381">
    <property type="entry name" value="LytR/CpsA/Psr_C"/>
</dbReference>
<evidence type="ECO:0000256" key="1">
    <source>
        <dbReference type="SAM" id="Phobius"/>
    </source>
</evidence>
<keyword evidence="1" id="KW-1133">Transmembrane helix</keyword>
<feature type="transmembrane region" description="Helical" evidence="1">
    <location>
        <begin position="338"/>
        <end position="358"/>
    </location>
</feature>
<comment type="caution">
    <text evidence="3">The sequence shown here is derived from an EMBL/GenBank/DDBJ whole genome shotgun (WGS) entry which is preliminary data.</text>
</comment>
<reference evidence="3 4" key="1">
    <citation type="submission" date="2017-09" db="EMBL/GenBank/DDBJ databases">
        <title>Depth-based differentiation of microbial function through sediment-hosted aquifers and enrichment of novel symbionts in the deep terrestrial subsurface.</title>
        <authorList>
            <person name="Probst A.J."/>
            <person name="Ladd B."/>
            <person name="Jarett J.K."/>
            <person name="Geller-Mcgrath D.E."/>
            <person name="Sieber C.M."/>
            <person name="Emerson J.B."/>
            <person name="Anantharaman K."/>
            <person name="Thomas B.C."/>
            <person name="Malmstrom R."/>
            <person name="Stieglmeier M."/>
            <person name="Klingl A."/>
            <person name="Woyke T."/>
            <person name="Ryan C.M."/>
            <person name="Banfield J.F."/>
        </authorList>
    </citation>
    <scope>NUCLEOTIDE SEQUENCE [LARGE SCALE GENOMIC DNA]</scope>
    <source>
        <strain evidence="3">CG11_big_fil_rev_8_21_14_0_20_36_8</strain>
    </source>
</reference>
<protein>
    <recommendedName>
        <fullName evidence="2">LytR/CpsA/Psr regulator C-terminal domain-containing protein</fullName>
    </recommendedName>
</protein>
<evidence type="ECO:0000313" key="4">
    <source>
        <dbReference type="Proteomes" id="UP000231056"/>
    </source>
</evidence>
<name>A0A2M6ITC9_9BACT</name>